<sequence length="67" mass="7398">MGRPKSGLTLQELQAKSDKKRGVRLQSYKLHEETIALLAQLSEQTGLSKTQIVSEGIKLFAETNKVA</sequence>
<dbReference type="AlphaFoldDB" id="U1H4X2"/>
<evidence type="ECO:0008006" key="3">
    <source>
        <dbReference type="Google" id="ProtNLM"/>
    </source>
</evidence>
<dbReference type="Proteomes" id="UP000016529">
    <property type="component" value="Unassembled WGS sequence"/>
</dbReference>
<comment type="caution">
    <text evidence="1">The sequence shown here is derived from an EMBL/GenBank/DDBJ whole genome shotgun (WGS) entry which is preliminary data.</text>
</comment>
<dbReference type="EMBL" id="AVOX01000004">
    <property type="protein sequence ID" value="ERF79506.1"/>
    <property type="molecule type" value="Genomic_DNA"/>
</dbReference>
<name>U1H4X2_9PAST</name>
<evidence type="ECO:0000313" key="1">
    <source>
        <dbReference type="EMBL" id="ERF79506.1"/>
    </source>
</evidence>
<accession>U1H4X2</accession>
<evidence type="ECO:0000313" key="2">
    <source>
        <dbReference type="Proteomes" id="UP000016529"/>
    </source>
</evidence>
<gene>
    <name evidence="1" type="ORF">N561_00980</name>
</gene>
<dbReference type="PATRIC" id="fig|1195244.3.peg.190"/>
<proteinExistence type="predicted"/>
<dbReference type="RefSeq" id="WP_021460886.1">
    <property type="nucleotide sequence ID" value="NZ_AVOX01000004.1"/>
</dbReference>
<reference evidence="1 2" key="1">
    <citation type="journal article" date="2013" name="Genome Announc.">
        <title>Draft Genome Sequence of Gallibacterium anatis bv. haemolytica 12656-12 Liver, an Isolate Obtained from the Liver of a Septicemic Chicken.</title>
        <authorList>
            <person name="Kudirkiene E."/>
            <person name="Christensen H."/>
            <person name="Bojesen A.M."/>
        </authorList>
    </citation>
    <scope>NUCLEOTIDE SEQUENCE [LARGE SCALE GENOMIC DNA]</scope>
    <source>
        <strain evidence="1">12656/12</strain>
    </source>
</reference>
<organism evidence="1 2">
    <name type="scientific">Gallibacterium anatis 12656/12</name>
    <dbReference type="NCBI Taxonomy" id="1195244"/>
    <lineage>
        <taxon>Bacteria</taxon>
        <taxon>Pseudomonadati</taxon>
        <taxon>Pseudomonadota</taxon>
        <taxon>Gammaproteobacteria</taxon>
        <taxon>Pasteurellales</taxon>
        <taxon>Pasteurellaceae</taxon>
        <taxon>Gallibacterium</taxon>
    </lineage>
</organism>
<protein>
    <recommendedName>
        <fullName evidence="3">Ribbon-helix-helix protein CopG domain-containing protein</fullName>
    </recommendedName>
</protein>